<dbReference type="Proteomes" id="UP000499080">
    <property type="component" value="Unassembled WGS sequence"/>
</dbReference>
<evidence type="ECO:0000313" key="3">
    <source>
        <dbReference type="Proteomes" id="UP000499080"/>
    </source>
</evidence>
<keyword evidence="1" id="KW-0812">Transmembrane</keyword>
<protein>
    <submittedName>
        <fullName evidence="2">Uncharacterized protein</fullName>
    </submittedName>
</protein>
<gene>
    <name evidence="2" type="ORF">AVEN_76658_1</name>
</gene>
<keyword evidence="3" id="KW-1185">Reference proteome</keyword>
<organism evidence="2 3">
    <name type="scientific">Araneus ventricosus</name>
    <name type="common">Orbweaver spider</name>
    <name type="synonym">Epeira ventricosa</name>
    <dbReference type="NCBI Taxonomy" id="182803"/>
    <lineage>
        <taxon>Eukaryota</taxon>
        <taxon>Metazoa</taxon>
        <taxon>Ecdysozoa</taxon>
        <taxon>Arthropoda</taxon>
        <taxon>Chelicerata</taxon>
        <taxon>Arachnida</taxon>
        <taxon>Araneae</taxon>
        <taxon>Araneomorphae</taxon>
        <taxon>Entelegynae</taxon>
        <taxon>Araneoidea</taxon>
        <taxon>Araneidae</taxon>
        <taxon>Araneus</taxon>
    </lineage>
</organism>
<evidence type="ECO:0000313" key="2">
    <source>
        <dbReference type="EMBL" id="GBL93921.1"/>
    </source>
</evidence>
<comment type="caution">
    <text evidence="2">The sequence shown here is derived from an EMBL/GenBank/DDBJ whole genome shotgun (WGS) entry which is preliminary data.</text>
</comment>
<reference evidence="2 3" key="1">
    <citation type="journal article" date="2019" name="Sci. Rep.">
        <title>Orb-weaving spider Araneus ventricosus genome elucidates the spidroin gene catalogue.</title>
        <authorList>
            <person name="Kono N."/>
            <person name="Nakamura H."/>
            <person name="Ohtoshi R."/>
            <person name="Moran D.A.P."/>
            <person name="Shinohara A."/>
            <person name="Yoshida Y."/>
            <person name="Fujiwara M."/>
            <person name="Mori M."/>
            <person name="Tomita M."/>
            <person name="Arakawa K."/>
        </authorList>
    </citation>
    <scope>NUCLEOTIDE SEQUENCE [LARGE SCALE GENOMIC DNA]</scope>
</reference>
<evidence type="ECO:0000256" key="1">
    <source>
        <dbReference type="SAM" id="Phobius"/>
    </source>
</evidence>
<dbReference type="EMBL" id="BGPR01000098">
    <property type="protein sequence ID" value="GBL93921.1"/>
    <property type="molecule type" value="Genomic_DNA"/>
</dbReference>
<proteinExistence type="predicted"/>
<dbReference type="AlphaFoldDB" id="A0A4Y2BNW3"/>
<keyword evidence="1" id="KW-0472">Membrane</keyword>
<keyword evidence="1" id="KW-1133">Transmembrane helix</keyword>
<name>A0A4Y2BNW3_ARAVE</name>
<feature type="transmembrane region" description="Helical" evidence="1">
    <location>
        <begin position="91"/>
        <end position="112"/>
    </location>
</feature>
<sequence length="122" mass="13842">MCELATVPMCELATVPMCELATVPMHRLFTVPMCRLSTVPLCEATRGPTNLSRCGTSSSFLAPYHSHYGIVVFLKCSFDVREGHINLVDELWPITFLFFISQIFSIFLFICLKKFVYLRPSP</sequence>
<accession>A0A4Y2BNW3</accession>